<name>A0A8J3IX84_9CHLR</name>
<accession>A0A8J3IX84</accession>
<dbReference type="AlphaFoldDB" id="A0A8J3IX84"/>
<gene>
    <name evidence="1" type="ORF">KSF_085380</name>
</gene>
<reference evidence="1" key="1">
    <citation type="submission" date="2020-10" db="EMBL/GenBank/DDBJ databases">
        <title>Taxonomic study of unclassified bacteria belonging to the class Ktedonobacteria.</title>
        <authorList>
            <person name="Yabe S."/>
            <person name="Wang C.M."/>
            <person name="Zheng Y."/>
            <person name="Sakai Y."/>
            <person name="Cavaletti L."/>
            <person name="Monciardini P."/>
            <person name="Donadio S."/>
        </authorList>
    </citation>
    <scope>NUCLEOTIDE SEQUENCE</scope>
    <source>
        <strain evidence="1">ID150040</strain>
    </source>
</reference>
<evidence type="ECO:0000313" key="1">
    <source>
        <dbReference type="EMBL" id="GHO98490.1"/>
    </source>
</evidence>
<sequence>MLTTGVACVVFPGECDSNYPYCSLRPYVQEFLVHSILEYSLDKPMDGKYVVICVAMYKRIS</sequence>
<dbReference type="EMBL" id="BNJK01000002">
    <property type="protein sequence ID" value="GHO98490.1"/>
    <property type="molecule type" value="Genomic_DNA"/>
</dbReference>
<protein>
    <submittedName>
        <fullName evidence="1">Uncharacterized protein</fullName>
    </submittedName>
</protein>
<organism evidence="1 2">
    <name type="scientific">Reticulibacter mediterranei</name>
    <dbReference type="NCBI Taxonomy" id="2778369"/>
    <lineage>
        <taxon>Bacteria</taxon>
        <taxon>Bacillati</taxon>
        <taxon>Chloroflexota</taxon>
        <taxon>Ktedonobacteria</taxon>
        <taxon>Ktedonobacterales</taxon>
        <taxon>Reticulibacteraceae</taxon>
        <taxon>Reticulibacter</taxon>
    </lineage>
</organism>
<keyword evidence="2" id="KW-1185">Reference proteome</keyword>
<proteinExistence type="predicted"/>
<evidence type="ECO:0000313" key="2">
    <source>
        <dbReference type="Proteomes" id="UP000597444"/>
    </source>
</evidence>
<dbReference type="Proteomes" id="UP000597444">
    <property type="component" value="Unassembled WGS sequence"/>
</dbReference>
<comment type="caution">
    <text evidence="1">The sequence shown here is derived from an EMBL/GenBank/DDBJ whole genome shotgun (WGS) entry which is preliminary data.</text>
</comment>